<organism evidence="5 6">
    <name type="scientific">Haloferula helveola</name>
    <dbReference type="NCBI Taxonomy" id="490095"/>
    <lineage>
        <taxon>Bacteria</taxon>
        <taxon>Pseudomonadati</taxon>
        <taxon>Verrucomicrobiota</taxon>
        <taxon>Verrucomicrobiia</taxon>
        <taxon>Verrucomicrobiales</taxon>
        <taxon>Verrucomicrobiaceae</taxon>
        <taxon>Haloferula</taxon>
    </lineage>
</organism>
<name>A0ABM7RGF0_9BACT</name>
<sequence length="253" mass="27479">MSQPTQNTRLGITSSRFPKTRWTLVASARGAGLDAESAEALEELCRAYWQPVYAYIRRRGNSPSDAEDLTQGFFAVLLRRKSLDGVDADKGRLRTFLLTAVSRHMASEHEKATAAKRGDGAAVLPLDCGLAEEGFVPDPGHNVSPDLEFDRQWAMRVVAQAYAATAEDEVSAGRGDLFEELKGTISACGGTDRFSAIAERLGMSEGAVKVAAHRLRGRYGNHLRELVASTLVDPSDVDEEIRHLLATFGACRA</sequence>
<dbReference type="Pfam" id="PF04542">
    <property type="entry name" value="Sigma70_r2"/>
    <property type="match status" value="1"/>
</dbReference>
<keyword evidence="3" id="KW-0804">Transcription</keyword>
<keyword evidence="6" id="KW-1185">Reference proteome</keyword>
<evidence type="ECO:0000313" key="5">
    <source>
        <dbReference type="EMBL" id="BCX46833.1"/>
    </source>
</evidence>
<dbReference type="PANTHER" id="PTHR43133">
    <property type="entry name" value="RNA POLYMERASE ECF-TYPE SIGMA FACTO"/>
    <property type="match status" value="1"/>
</dbReference>
<dbReference type="EMBL" id="AP024702">
    <property type="protein sequence ID" value="BCX46833.1"/>
    <property type="molecule type" value="Genomic_DNA"/>
</dbReference>
<dbReference type="InterPro" id="IPR013325">
    <property type="entry name" value="RNA_pol_sigma_r2"/>
</dbReference>
<keyword evidence="5" id="KW-0240">DNA-directed RNA polymerase</keyword>
<feature type="domain" description="RNA polymerase sigma-70 region 2" evidence="4">
    <location>
        <begin position="46"/>
        <end position="111"/>
    </location>
</feature>
<dbReference type="InterPro" id="IPR007627">
    <property type="entry name" value="RNA_pol_sigma70_r2"/>
</dbReference>
<dbReference type="GO" id="GO:0000428">
    <property type="term" value="C:DNA-directed RNA polymerase complex"/>
    <property type="evidence" value="ECO:0007669"/>
    <property type="project" value="UniProtKB-KW"/>
</dbReference>
<evidence type="ECO:0000259" key="4">
    <source>
        <dbReference type="Pfam" id="PF04542"/>
    </source>
</evidence>
<dbReference type="Proteomes" id="UP001374893">
    <property type="component" value="Chromosome"/>
</dbReference>
<dbReference type="InterPro" id="IPR039425">
    <property type="entry name" value="RNA_pol_sigma-70-like"/>
</dbReference>
<reference evidence="5 6" key="1">
    <citation type="submission" date="2021-06" db="EMBL/GenBank/DDBJ databases">
        <title>Complete genome of Haloferula helveola possessing various polysaccharide degrading enzymes.</title>
        <authorList>
            <person name="Takami H."/>
            <person name="Huang C."/>
            <person name="Hamasaki K."/>
        </authorList>
    </citation>
    <scope>NUCLEOTIDE SEQUENCE [LARGE SCALE GENOMIC DNA]</scope>
    <source>
        <strain evidence="5 6">CN-1</strain>
    </source>
</reference>
<evidence type="ECO:0000256" key="3">
    <source>
        <dbReference type="ARBA" id="ARBA00023163"/>
    </source>
</evidence>
<protein>
    <submittedName>
        <fullName evidence="5">DNA-directed RNA polymerase sigma-70 factor</fullName>
    </submittedName>
</protein>
<keyword evidence="1" id="KW-0805">Transcription regulation</keyword>
<evidence type="ECO:0000256" key="1">
    <source>
        <dbReference type="ARBA" id="ARBA00023015"/>
    </source>
</evidence>
<evidence type="ECO:0000313" key="6">
    <source>
        <dbReference type="Proteomes" id="UP001374893"/>
    </source>
</evidence>
<dbReference type="SUPFAM" id="SSF88946">
    <property type="entry name" value="Sigma2 domain of RNA polymerase sigma factors"/>
    <property type="match status" value="1"/>
</dbReference>
<gene>
    <name evidence="5" type="ORF">HAHE_07410</name>
</gene>
<accession>A0ABM7RGF0</accession>
<dbReference type="PANTHER" id="PTHR43133:SF51">
    <property type="entry name" value="RNA POLYMERASE SIGMA FACTOR"/>
    <property type="match status" value="1"/>
</dbReference>
<keyword evidence="2" id="KW-0731">Sigma factor</keyword>
<dbReference type="Gene3D" id="1.10.1740.10">
    <property type="match status" value="1"/>
</dbReference>
<dbReference type="RefSeq" id="WP_338688735.1">
    <property type="nucleotide sequence ID" value="NZ_AP024702.1"/>
</dbReference>
<evidence type="ECO:0000256" key="2">
    <source>
        <dbReference type="ARBA" id="ARBA00023082"/>
    </source>
</evidence>
<proteinExistence type="predicted"/>